<evidence type="ECO:0000313" key="2">
    <source>
        <dbReference type="EMBL" id="KON31493.1"/>
    </source>
</evidence>
<dbReference type="PROSITE" id="PS00198">
    <property type="entry name" value="4FE4S_FER_1"/>
    <property type="match status" value="2"/>
</dbReference>
<feature type="domain" description="4Fe-4S ferredoxin-type" evidence="1">
    <location>
        <begin position="18"/>
        <end position="48"/>
    </location>
</feature>
<accession>A0A0M0BSE1</accession>
<feature type="domain" description="4Fe-4S ferredoxin-type" evidence="1">
    <location>
        <begin position="56"/>
        <end position="85"/>
    </location>
</feature>
<dbReference type="GO" id="GO:0016491">
    <property type="term" value="F:oxidoreductase activity"/>
    <property type="evidence" value="ECO:0007669"/>
    <property type="project" value="UniProtKB-ARBA"/>
</dbReference>
<protein>
    <recommendedName>
        <fullName evidence="1">4Fe-4S ferredoxin-type domain-containing protein</fullName>
    </recommendedName>
</protein>
<dbReference type="EMBL" id="LFWZ01000004">
    <property type="protein sequence ID" value="KON31493.1"/>
    <property type="molecule type" value="Genomic_DNA"/>
</dbReference>
<reference evidence="2 3" key="1">
    <citation type="submission" date="2015-06" db="EMBL/GenBank/DDBJ databases">
        <title>New insights into the roles of widespread benthic archaea in carbon and nitrogen cycling.</title>
        <authorList>
            <person name="Lazar C.S."/>
            <person name="Baker B.J."/>
            <person name="Seitz K.W."/>
            <person name="Hyde A.S."/>
            <person name="Dick G.J."/>
            <person name="Hinrichs K.-U."/>
            <person name="Teske A.P."/>
        </authorList>
    </citation>
    <scope>NUCLEOTIDE SEQUENCE [LARGE SCALE GENOMIC DNA]</scope>
    <source>
        <strain evidence="2">DG-45</strain>
    </source>
</reference>
<dbReference type="Proteomes" id="UP000037210">
    <property type="component" value="Unassembled WGS sequence"/>
</dbReference>
<evidence type="ECO:0000313" key="3">
    <source>
        <dbReference type="Proteomes" id="UP000037210"/>
    </source>
</evidence>
<sequence>MGASGDLGDAKGEERACYSVGIDRALCKGCLICVYICGKLGGKALRESEERTALGGAFPVAEGDCIGCRWCERLCPDFAISVEEGAGC</sequence>
<gene>
    <name evidence="2" type="ORF">AC482_00780</name>
</gene>
<dbReference type="AlphaFoldDB" id="A0A0M0BSE1"/>
<organism evidence="2 3">
    <name type="scientific">miscellaneous Crenarchaeota group-15 archaeon DG-45</name>
    <dbReference type="NCBI Taxonomy" id="1685127"/>
    <lineage>
        <taxon>Archaea</taxon>
        <taxon>Candidatus Bathyarchaeota</taxon>
        <taxon>MCG-15</taxon>
    </lineage>
</organism>
<evidence type="ECO:0000259" key="1">
    <source>
        <dbReference type="PROSITE" id="PS51379"/>
    </source>
</evidence>
<dbReference type="Pfam" id="PF00037">
    <property type="entry name" value="Fer4"/>
    <property type="match status" value="1"/>
</dbReference>
<dbReference type="InterPro" id="IPR017896">
    <property type="entry name" value="4Fe4S_Fe-S-bd"/>
</dbReference>
<dbReference type="SUPFAM" id="SSF54862">
    <property type="entry name" value="4Fe-4S ferredoxins"/>
    <property type="match status" value="1"/>
</dbReference>
<dbReference type="InterPro" id="IPR017900">
    <property type="entry name" value="4Fe4S_Fe_S_CS"/>
</dbReference>
<proteinExistence type="predicted"/>
<dbReference type="PROSITE" id="PS51379">
    <property type="entry name" value="4FE4S_FER_2"/>
    <property type="match status" value="2"/>
</dbReference>
<name>A0A0M0BSE1_9ARCH</name>
<dbReference type="Gene3D" id="3.30.70.20">
    <property type="match status" value="1"/>
</dbReference>
<comment type="caution">
    <text evidence="2">The sequence shown here is derived from an EMBL/GenBank/DDBJ whole genome shotgun (WGS) entry which is preliminary data.</text>
</comment>